<reference evidence="6 7" key="1">
    <citation type="journal article" date="2017" name="Front. Microbiol.">
        <title>Labilibaculum manganireducens gen. nov., sp. nov. and Labilibaculum filiforme sp. nov., Novel Bacteroidetes Isolated from Subsurface Sediments of the Baltic Sea.</title>
        <authorList>
            <person name="Vandieken V."/>
            <person name="Marshall I.P."/>
            <person name="Niemann H."/>
            <person name="Engelen B."/>
            <person name="Cypionka H."/>
        </authorList>
    </citation>
    <scope>NUCLEOTIDE SEQUENCE [LARGE SCALE GENOMIC DNA]</scope>
    <source>
        <strain evidence="6 7">59.16B</strain>
    </source>
</reference>
<dbReference type="InterPro" id="IPR014327">
    <property type="entry name" value="RNA_pol_sigma70_bacteroid"/>
</dbReference>
<dbReference type="Gene3D" id="1.10.10.10">
    <property type="entry name" value="Winged helix-like DNA-binding domain superfamily/Winged helix DNA-binding domain"/>
    <property type="match status" value="1"/>
</dbReference>
<dbReference type="GO" id="GO:0016987">
    <property type="term" value="F:sigma factor activity"/>
    <property type="evidence" value="ECO:0007669"/>
    <property type="project" value="UniProtKB-KW"/>
</dbReference>
<evidence type="ECO:0000256" key="1">
    <source>
        <dbReference type="ARBA" id="ARBA00010641"/>
    </source>
</evidence>
<keyword evidence="7" id="KW-1185">Reference proteome</keyword>
<protein>
    <recommendedName>
        <fullName evidence="5">HTH luxR-type domain-containing protein</fullName>
    </recommendedName>
</protein>
<feature type="domain" description="HTH luxR-type" evidence="5">
    <location>
        <begin position="124"/>
        <end position="183"/>
    </location>
</feature>
<organism evidence="6 7">
    <name type="scientific">Labilibaculum filiforme</name>
    <dbReference type="NCBI Taxonomy" id="1940526"/>
    <lineage>
        <taxon>Bacteria</taxon>
        <taxon>Pseudomonadati</taxon>
        <taxon>Bacteroidota</taxon>
        <taxon>Bacteroidia</taxon>
        <taxon>Marinilabiliales</taxon>
        <taxon>Marinifilaceae</taxon>
        <taxon>Labilibaculum</taxon>
    </lineage>
</organism>
<sequence length="186" mass="21593">MTRSSDKIIILDNSETLSYNSLFNEMYAGLCLFSERFLMISSEGEDLVQEVFVKLWDKFDDFDSLNAIKAYLYQATRNACLNSIRHEKVKRKYEAEQVHQVESETYFLKQVVEEETSRIIATSIDELPPQCKKILQLSMQGLKNQEIADDLGISVNSVKTQKGIAYKTLRSKLQNIFDIVMHIMWM</sequence>
<dbReference type="Pfam" id="PF08281">
    <property type="entry name" value="Sigma70_r4_2"/>
    <property type="match status" value="1"/>
</dbReference>
<dbReference type="Gene3D" id="1.10.1740.10">
    <property type="match status" value="1"/>
</dbReference>
<dbReference type="SUPFAM" id="SSF88659">
    <property type="entry name" value="Sigma3 and sigma4 domains of RNA polymerase sigma factors"/>
    <property type="match status" value="1"/>
</dbReference>
<dbReference type="GO" id="GO:0006352">
    <property type="term" value="P:DNA-templated transcription initiation"/>
    <property type="evidence" value="ECO:0007669"/>
    <property type="project" value="InterPro"/>
</dbReference>
<evidence type="ECO:0000313" key="6">
    <source>
        <dbReference type="EMBL" id="PKQ63930.1"/>
    </source>
</evidence>
<dbReference type="OrthoDB" id="1119198at2"/>
<dbReference type="EMBL" id="MVDD01000004">
    <property type="protein sequence ID" value="PKQ63930.1"/>
    <property type="molecule type" value="Genomic_DNA"/>
</dbReference>
<dbReference type="GO" id="GO:0003677">
    <property type="term" value="F:DNA binding"/>
    <property type="evidence" value="ECO:0007669"/>
    <property type="project" value="InterPro"/>
</dbReference>
<dbReference type="PANTHER" id="PTHR43133:SF46">
    <property type="entry name" value="RNA POLYMERASE SIGMA-70 FACTOR ECF SUBFAMILY"/>
    <property type="match status" value="1"/>
</dbReference>
<dbReference type="Proteomes" id="UP000233535">
    <property type="component" value="Unassembled WGS sequence"/>
</dbReference>
<name>A0A2N3I0T2_9BACT</name>
<dbReference type="InterPro" id="IPR039425">
    <property type="entry name" value="RNA_pol_sigma-70-like"/>
</dbReference>
<dbReference type="RefSeq" id="WP_101260878.1">
    <property type="nucleotide sequence ID" value="NZ_MVDD01000004.1"/>
</dbReference>
<dbReference type="InterPro" id="IPR000792">
    <property type="entry name" value="Tscrpt_reg_LuxR_C"/>
</dbReference>
<dbReference type="NCBIfam" id="TIGR02985">
    <property type="entry name" value="Sig70_bacteroi1"/>
    <property type="match status" value="1"/>
</dbReference>
<dbReference type="InterPro" id="IPR014284">
    <property type="entry name" value="RNA_pol_sigma-70_dom"/>
</dbReference>
<dbReference type="Pfam" id="PF04542">
    <property type="entry name" value="Sigma70_r2"/>
    <property type="match status" value="1"/>
</dbReference>
<evidence type="ECO:0000313" key="7">
    <source>
        <dbReference type="Proteomes" id="UP000233535"/>
    </source>
</evidence>
<dbReference type="PANTHER" id="PTHR43133">
    <property type="entry name" value="RNA POLYMERASE ECF-TYPE SIGMA FACTO"/>
    <property type="match status" value="1"/>
</dbReference>
<comment type="similarity">
    <text evidence="1">Belongs to the sigma-70 factor family. ECF subfamily.</text>
</comment>
<evidence type="ECO:0000256" key="4">
    <source>
        <dbReference type="ARBA" id="ARBA00023163"/>
    </source>
</evidence>
<dbReference type="InterPro" id="IPR013325">
    <property type="entry name" value="RNA_pol_sigma_r2"/>
</dbReference>
<dbReference type="AlphaFoldDB" id="A0A2N3I0T2"/>
<keyword evidence="3" id="KW-0731">Sigma factor</keyword>
<dbReference type="InterPro" id="IPR013249">
    <property type="entry name" value="RNA_pol_sigma70_r4_t2"/>
</dbReference>
<dbReference type="InterPro" id="IPR013324">
    <property type="entry name" value="RNA_pol_sigma_r3/r4-like"/>
</dbReference>
<gene>
    <name evidence="6" type="ORF">BZG02_07925</name>
</gene>
<dbReference type="InterPro" id="IPR007627">
    <property type="entry name" value="RNA_pol_sigma70_r2"/>
</dbReference>
<keyword evidence="4" id="KW-0804">Transcription</keyword>
<comment type="caution">
    <text evidence="6">The sequence shown here is derived from an EMBL/GenBank/DDBJ whole genome shotgun (WGS) entry which is preliminary data.</text>
</comment>
<evidence type="ECO:0000256" key="2">
    <source>
        <dbReference type="ARBA" id="ARBA00023015"/>
    </source>
</evidence>
<proteinExistence type="inferred from homology"/>
<dbReference type="SUPFAM" id="SSF88946">
    <property type="entry name" value="Sigma2 domain of RNA polymerase sigma factors"/>
    <property type="match status" value="1"/>
</dbReference>
<keyword evidence="2" id="KW-0805">Transcription regulation</keyword>
<accession>A0A2N3I0T2</accession>
<evidence type="ECO:0000259" key="5">
    <source>
        <dbReference type="SMART" id="SM00421"/>
    </source>
</evidence>
<dbReference type="SMART" id="SM00421">
    <property type="entry name" value="HTH_LUXR"/>
    <property type="match status" value="1"/>
</dbReference>
<evidence type="ECO:0000256" key="3">
    <source>
        <dbReference type="ARBA" id="ARBA00023082"/>
    </source>
</evidence>
<dbReference type="NCBIfam" id="TIGR02937">
    <property type="entry name" value="sigma70-ECF"/>
    <property type="match status" value="1"/>
</dbReference>
<dbReference type="InterPro" id="IPR036388">
    <property type="entry name" value="WH-like_DNA-bd_sf"/>
</dbReference>